<gene>
    <name evidence="1" type="ORF">CSIM01_11278</name>
</gene>
<dbReference type="SUPFAM" id="SSF50630">
    <property type="entry name" value="Acid proteases"/>
    <property type="match status" value="1"/>
</dbReference>
<organism evidence="1 2">
    <name type="scientific">Colletotrichum simmondsii</name>
    <dbReference type="NCBI Taxonomy" id="703756"/>
    <lineage>
        <taxon>Eukaryota</taxon>
        <taxon>Fungi</taxon>
        <taxon>Dikarya</taxon>
        <taxon>Ascomycota</taxon>
        <taxon>Pezizomycotina</taxon>
        <taxon>Sordariomycetes</taxon>
        <taxon>Hypocreomycetidae</taxon>
        <taxon>Glomerellales</taxon>
        <taxon>Glomerellaceae</taxon>
        <taxon>Colletotrichum</taxon>
        <taxon>Colletotrichum acutatum species complex</taxon>
    </lineage>
</organism>
<keyword evidence="2" id="KW-1185">Reference proteome</keyword>
<dbReference type="AlphaFoldDB" id="A0A135TWW5"/>
<dbReference type="Proteomes" id="UP000070328">
    <property type="component" value="Unassembled WGS sequence"/>
</dbReference>
<protein>
    <submittedName>
        <fullName evidence="1">Uncharacterized protein</fullName>
    </submittedName>
</protein>
<evidence type="ECO:0000313" key="2">
    <source>
        <dbReference type="Proteomes" id="UP000070328"/>
    </source>
</evidence>
<dbReference type="CDD" id="cd00303">
    <property type="entry name" value="retropepsin_like"/>
    <property type="match status" value="1"/>
</dbReference>
<proteinExistence type="predicted"/>
<dbReference type="OrthoDB" id="6079484at2759"/>
<dbReference type="Gene3D" id="2.40.70.10">
    <property type="entry name" value="Acid Proteases"/>
    <property type="match status" value="1"/>
</dbReference>
<dbReference type="EMBL" id="JFBX01000039">
    <property type="protein sequence ID" value="KXH52666.1"/>
    <property type="molecule type" value="Genomic_DNA"/>
</dbReference>
<dbReference type="InterPro" id="IPR021109">
    <property type="entry name" value="Peptidase_aspartic_dom_sf"/>
</dbReference>
<comment type="caution">
    <text evidence="1">The sequence shown here is derived from an EMBL/GenBank/DDBJ whole genome shotgun (WGS) entry which is preliminary data.</text>
</comment>
<reference evidence="1 2" key="1">
    <citation type="submission" date="2014-02" db="EMBL/GenBank/DDBJ databases">
        <title>The genome sequence of Colletotrichum simmondsii CBS122122.</title>
        <authorList>
            <person name="Baroncelli R."/>
            <person name="Thon M.R."/>
        </authorList>
    </citation>
    <scope>NUCLEOTIDE SEQUENCE [LARGE SCALE GENOMIC DNA]</scope>
    <source>
        <strain evidence="1 2">CBS122122</strain>
    </source>
</reference>
<name>A0A135TWW5_9PEZI</name>
<sequence length="350" mass="40682">MQHVIRSLLQRQGNQVRNNRPSLTKARWIHDAKRMITILVYISQSRKLDWRKGPFLRATGTLTKYRNRIVADFRHTKSRRIGLRLLGSARRCLQVLIDGQPVDALPDTGSDVMVMSYAYAMSRGFDIDEDFQHFHVVELADGSESFTCGLVRGVEWAFVASRQRVKCDFYVLQDLCTDVVLSNDFLFGLDVFSNQSGSLSELSYREHYPELLLISLKGKGQSESPRRMDLADIDGRLQQYCSVTSKDAFSRQQVLAELNYRDDVDERIDAMDPEEQEVARRAEFERRWKWEDLRQSHQHLQIAALLHGVMPPVTVPTQGTNTAQSERKWWSFRRRIHEILIPQGLARRWE</sequence>
<accession>A0A135TWW5</accession>
<evidence type="ECO:0000313" key="1">
    <source>
        <dbReference type="EMBL" id="KXH52666.1"/>
    </source>
</evidence>